<dbReference type="Pfam" id="PF17746">
    <property type="entry name" value="SfsA_N"/>
    <property type="match status" value="1"/>
</dbReference>
<dbReference type="NCBIfam" id="TIGR00230">
    <property type="entry name" value="sfsA"/>
    <property type="match status" value="1"/>
</dbReference>
<dbReference type="InterPro" id="IPR005224">
    <property type="entry name" value="SfsA"/>
</dbReference>
<evidence type="ECO:0000313" key="4">
    <source>
        <dbReference type="EMBL" id="HHO73651.1"/>
    </source>
</evidence>
<name>A0A7C5X0W4_9AQUI</name>
<dbReference type="HAMAP" id="MF_00095">
    <property type="entry name" value="SfsA"/>
    <property type="match status" value="1"/>
</dbReference>
<dbReference type="InterPro" id="IPR040452">
    <property type="entry name" value="SfsA_C"/>
</dbReference>
<dbReference type="PANTHER" id="PTHR30545">
    <property type="entry name" value="SUGAR FERMENTATION STIMULATION PROTEIN A"/>
    <property type="match status" value="1"/>
</dbReference>
<dbReference type="GO" id="GO:0003677">
    <property type="term" value="F:DNA binding"/>
    <property type="evidence" value="ECO:0007669"/>
    <property type="project" value="InterPro"/>
</dbReference>
<reference evidence="4" key="1">
    <citation type="journal article" date="2020" name="mSystems">
        <title>Genome- and Community-Level Interaction Insights into Carbon Utilization and Element Cycling Functions of Hydrothermarchaeota in Hydrothermal Sediment.</title>
        <authorList>
            <person name="Zhou Z."/>
            <person name="Liu Y."/>
            <person name="Xu W."/>
            <person name="Pan J."/>
            <person name="Luo Z.H."/>
            <person name="Li M."/>
        </authorList>
    </citation>
    <scope>NUCLEOTIDE SEQUENCE [LARGE SCALE GENOMIC DNA]</scope>
    <source>
        <strain evidence="4">SpSt-114</strain>
    </source>
</reference>
<dbReference type="Gene3D" id="2.40.50.580">
    <property type="match status" value="1"/>
</dbReference>
<protein>
    <recommendedName>
        <fullName evidence="1">Sugar fermentation stimulation protein homolog</fullName>
    </recommendedName>
</protein>
<accession>A0A7C5X0W4</accession>
<dbReference type="Pfam" id="PF03749">
    <property type="entry name" value="SfsA"/>
    <property type="match status" value="1"/>
</dbReference>
<feature type="domain" description="Sugar fermentation stimulation protein C-terminal" evidence="2">
    <location>
        <begin position="91"/>
        <end position="199"/>
    </location>
</feature>
<organism evidence="4">
    <name type="scientific">Thermocrinis ruber</name>
    <dbReference type="NCBI Taxonomy" id="75906"/>
    <lineage>
        <taxon>Bacteria</taxon>
        <taxon>Pseudomonadati</taxon>
        <taxon>Aquificota</taxon>
        <taxon>Aquificia</taxon>
        <taxon>Aquificales</taxon>
        <taxon>Aquificaceae</taxon>
        <taxon>Thermocrinis</taxon>
    </lineage>
</organism>
<evidence type="ECO:0000259" key="2">
    <source>
        <dbReference type="Pfam" id="PF03749"/>
    </source>
</evidence>
<proteinExistence type="inferred from homology"/>
<comment type="caution">
    <text evidence="4">The sequence shown here is derived from an EMBL/GenBank/DDBJ whole genome shotgun (WGS) entry which is preliminary data.</text>
</comment>
<dbReference type="CDD" id="cd22358">
    <property type="entry name" value="SfsA-like_archaeal"/>
    <property type="match status" value="1"/>
</dbReference>
<dbReference type="EMBL" id="DSAC01000041">
    <property type="protein sequence ID" value="HHO73651.1"/>
    <property type="molecule type" value="Genomic_DNA"/>
</dbReference>
<dbReference type="PANTHER" id="PTHR30545:SF2">
    <property type="entry name" value="SUGAR FERMENTATION STIMULATION PROTEIN A"/>
    <property type="match status" value="1"/>
</dbReference>
<evidence type="ECO:0000256" key="1">
    <source>
        <dbReference type="HAMAP-Rule" id="MF_00095"/>
    </source>
</evidence>
<evidence type="ECO:0000259" key="3">
    <source>
        <dbReference type="Pfam" id="PF17746"/>
    </source>
</evidence>
<feature type="domain" description="SfsA N-terminal OB" evidence="3">
    <location>
        <begin position="12"/>
        <end position="75"/>
    </location>
</feature>
<sequence>MKFPELIPAKFLRRLNRFVGEVSVEGKIVFAHIRNTGRLTELLKPGNTVFLKEKNSGKYPFEVLLVDMGSSLVCVDSTITSKLYAEFLNLPVRFEPKFGEHRFDLMYDNRVVETKSVNLVEDGVALFPDAPTERGRKHIQKLIELSEQGFEPQLIFVVQREDASVFSPNYKVDKPFSEAVQEFYNRGLTVKAFLCDVSLREISISREIEVIFLKDG</sequence>
<dbReference type="AlphaFoldDB" id="A0A7C5X0W4"/>
<dbReference type="InterPro" id="IPR041465">
    <property type="entry name" value="SfsA_N"/>
</dbReference>
<dbReference type="Gene3D" id="3.40.1350.60">
    <property type="match status" value="1"/>
</dbReference>
<comment type="similarity">
    <text evidence="1">Belongs to the SfsA family.</text>
</comment>
<gene>
    <name evidence="1 4" type="primary">sfsA</name>
    <name evidence="4" type="ORF">ENN04_03340</name>
</gene>